<dbReference type="GO" id="GO:0050660">
    <property type="term" value="F:flavin adenine dinucleotide binding"/>
    <property type="evidence" value="ECO:0007669"/>
    <property type="project" value="InterPro"/>
</dbReference>
<dbReference type="AlphaFoldDB" id="A0A652YJW9"/>
<gene>
    <name evidence="1" type="ORF">FNL38_107132</name>
</gene>
<dbReference type="InterPro" id="IPR037069">
    <property type="entry name" value="AcylCoA_DH/ox_N_sf"/>
</dbReference>
<name>A0A652YJW9_NOCGL</name>
<protein>
    <submittedName>
        <fullName evidence="1">Alkylation response protein AidB-like acyl-CoA dehydrogenase</fullName>
    </submittedName>
</protein>
<dbReference type="SUPFAM" id="SSF56645">
    <property type="entry name" value="Acyl-CoA dehydrogenase NM domain-like"/>
    <property type="match status" value="1"/>
</dbReference>
<evidence type="ECO:0000313" key="1">
    <source>
        <dbReference type="EMBL" id="TYQ01710.1"/>
    </source>
</evidence>
<dbReference type="EMBL" id="VNIQ01000007">
    <property type="protein sequence ID" value="TYQ01710.1"/>
    <property type="molecule type" value="Genomic_DNA"/>
</dbReference>
<dbReference type="InterPro" id="IPR009100">
    <property type="entry name" value="AcylCoA_DH/oxidase_NM_dom_sf"/>
</dbReference>
<dbReference type="InterPro" id="IPR046373">
    <property type="entry name" value="Acyl-CoA_Oxase/DH_mid-dom_sf"/>
</dbReference>
<accession>A0A652YJW9</accession>
<organism evidence="1">
    <name type="scientific">Nocardia globerula</name>
    <dbReference type="NCBI Taxonomy" id="1818"/>
    <lineage>
        <taxon>Bacteria</taxon>
        <taxon>Bacillati</taxon>
        <taxon>Actinomycetota</taxon>
        <taxon>Actinomycetes</taxon>
        <taxon>Mycobacteriales</taxon>
        <taxon>Nocardiaceae</taxon>
        <taxon>Nocardia</taxon>
    </lineage>
</organism>
<proteinExistence type="predicted"/>
<sequence length="373" mass="40554">MTVSELATHVRAQAVTAVNTHPLVASAKQYADAVLLPTALETDRHGVTPERIVEFSDLHLLNHLAPAEFDGAHVDRHSDRLLHEVLAGACLNTWLVWAQHAPVVGRLADAHAAGTELPPIAHPILRGRLLTGAAISDVRRYPDHFIAATRESAGWTFSGTISWVSGWGLNTVLMVAAVESSTRTVVTALVPINERVQSSDLELSAVAGSRTERVTLSEVFVPEAHVISRVPLSKYRTTDFSTASDARPHHFGLADRVLGELEQAHPTSRELADLWRPRIAQLRTDAYALSDAAKSAGNERHRIDERLAAKVAMGEALVTLTHALVIARAGRGIVRDNTAQLYARTALFVLVQGQTAEVRDAQLSHLAQIRKNQ</sequence>
<dbReference type="Gene3D" id="1.10.540.10">
    <property type="entry name" value="Acyl-CoA dehydrogenase/oxidase, N-terminal domain"/>
    <property type="match status" value="1"/>
</dbReference>
<reference evidence="1" key="1">
    <citation type="submission" date="2019-07" db="EMBL/GenBank/DDBJ databases">
        <title>Genomic Encyclopedia of Type Strains, Phase IV (KMG-IV): sequencing the most valuable type-strain genomes for metagenomic binning, comparative biology and taxonomic classification.</title>
        <authorList>
            <person name="Goeker M."/>
        </authorList>
    </citation>
    <scope>NUCLEOTIDE SEQUENCE</scope>
    <source>
        <strain evidence="1">DSM 44596</strain>
    </source>
</reference>
<comment type="caution">
    <text evidence="1">The sequence shown here is derived from an EMBL/GenBank/DDBJ whole genome shotgun (WGS) entry which is preliminary data.</text>
</comment>
<dbReference type="Gene3D" id="2.40.110.10">
    <property type="entry name" value="Butyryl-CoA Dehydrogenase, subunit A, domain 2"/>
    <property type="match status" value="1"/>
</dbReference>
<dbReference type="GO" id="GO:0016627">
    <property type="term" value="F:oxidoreductase activity, acting on the CH-CH group of donors"/>
    <property type="evidence" value="ECO:0007669"/>
    <property type="project" value="InterPro"/>
</dbReference>